<keyword evidence="2 4" id="KW-0863">Zinc-finger</keyword>
<evidence type="ECO:0000256" key="1">
    <source>
        <dbReference type="ARBA" id="ARBA00022723"/>
    </source>
</evidence>
<feature type="zinc finger region" description="C3H1-type" evidence="4">
    <location>
        <begin position="474"/>
        <end position="495"/>
    </location>
</feature>
<dbReference type="InterPro" id="IPR036855">
    <property type="entry name" value="Znf_CCCH_sf"/>
</dbReference>
<evidence type="ECO:0000256" key="4">
    <source>
        <dbReference type="PROSITE-ProRule" id="PRU00723"/>
    </source>
</evidence>
<dbReference type="EMBL" id="JAPWTJ010000076">
    <property type="protein sequence ID" value="KAJ8983424.1"/>
    <property type="molecule type" value="Genomic_DNA"/>
</dbReference>
<accession>A0ABQ9K0M5</accession>
<evidence type="ECO:0000256" key="3">
    <source>
        <dbReference type="ARBA" id="ARBA00022833"/>
    </source>
</evidence>
<evidence type="ECO:0000256" key="2">
    <source>
        <dbReference type="ARBA" id="ARBA00022771"/>
    </source>
</evidence>
<proteinExistence type="predicted"/>
<keyword evidence="3 4" id="KW-0862">Zinc</keyword>
<evidence type="ECO:0000259" key="6">
    <source>
        <dbReference type="PROSITE" id="PS50103"/>
    </source>
</evidence>
<dbReference type="PANTHER" id="PTHR46557">
    <property type="entry name" value="SERINE/THREONINE-PROTEIN PHOSPHATASE 1 REGULATORY SUBUNIT 10-RELATED"/>
    <property type="match status" value="1"/>
</dbReference>
<feature type="region of interest" description="Disordered" evidence="5">
    <location>
        <begin position="23"/>
        <end position="86"/>
    </location>
</feature>
<keyword evidence="1 4" id="KW-0479">Metal-binding</keyword>
<dbReference type="SUPFAM" id="SSF90229">
    <property type="entry name" value="CCCH zinc finger"/>
    <property type="match status" value="1"/>
</dbReference>
<dbReference type="Proteomes" id="UP001162164">
    <property type="component" value="Unassembled WGS sequence"/>
</dbReference>
<evidence type="ECO:0000313" key="7">
    <source>
        <dbReference type="EMBL" id="KAJ8983424.1"/>
    </source>
</evidence>
<dbReference type="Pfam" id="PF00642">
    <property type="entry name" value="zf-CCCH"/>
    <property type="match status" value="1"/>
</dbReference>
<feature type="compositionally biased region" description="Basic residues" evidence="5">
    <location>
        <begin position="30"/>
        <end position="39"/>
    </location>
</feature>
<keyword evidence="8" id="KW-1185">Reference proteome</keyword>
<name>A0ABQ9K0M5_9CUCU</name>
<feature type="compositionally biased region" description="Low complexity" evidence="5">
    <location>
        <begin position="59"/>
        <end position="81"/>
    </location>
</feature>
<comment type="caution">
    <text evidence="7">The sequence shown here is derived from an EMBL/GenBank/DDBJ whole genome shotgun (WGS) entry which is preliminary data.</text>
</comment>
<dbReference type="Gene3D" id="4.10.1000.10">
    <property type="entry name" value="Zinc finger, CCCH-type"/>
    <property type="match status" value="1"/>
</dbReference>
<dbReference type="InterPro" id="IPR000571">
    <property type="entry name" value="Znf_CCCH"/>
</dbReference>
<organism evidence="7 8">
    <name type="scientific">Molorchus minor</name>
    <dbReference type="NCBI Taxonomy" id="1323400"/>
    <lineage>
        <taxon>Eukaryota</taxon>
        <taxon>Metazoa</taxon>
        <taxon>Ecdysozoa</taxon>
        <taxon>Arthropoda</taxon>
        <taxon>Hexapoda</taxon>
        <taxon>Insecta</taxon>
        <taxon>Pterygota</taxon>
        <taxon>Neoptera</taxon>
        <taxon>Endopterygota</taxon>
        <taxon>Coleoptera</taxon>
        <taxon>Polyphaga</taxon>
        <taxon>Cucujiformia</taxon>
        <taxon>Chrysomeloidea</taxon>
        <taxon>Cerambycidae</taxon>
        <taxon>Lamiinae</taxon>
        <taxon>Monochamini</taxon>
        <taxon>Molorchus</taxon>
    </lineage>
</organism>
<protein>
    <recommendedName>
        <fullName evidence="6">C3H1-type domain-containing protein</fullName>
    </recommendedName>
</protein>
<evidence type="ECO:0000256" key="5">
    <source>
        <dbReference type="SAM" id="MobiDB-lite"/>
    </source>
</evidence>
<gene>
    <name evidence="7" type="ORF">NQ317_005889</name>
</gene>
<sequence length="495" mass="54612">MLGDYLVAAILQESDLFMDALTASATTKKEPKKRKRRPSVSKDIPSSPTCSPGGDQSHPSTPTSPQTSSGNNNNAAPGSPSLGLKNIAPINFYQDTLSTEETMENAENDNKENTSDNANENEANTEIDTEENKDPSSGAATPTDDNNDEEPSSPKKPRLEGGLKEESSLVDIRYFELDETERVNVTKTFGDMAKMEMSSEREAIQMSRKIVGEDTMQPQIMWKLPFIIEQSDPLAIPGHKSLEKDIQFAREKATLPALYFDKRRIPDSPEEPIPENHQMSDPIVIPLEDPESQEIDLRSTPWPEPKGSPPHIEPPMPPHIFHNIPANFTPPFNNIPPPQFQGMPPRFQGPVGPVPIPPVNFIPPNMMPNGNLMGPPNMGPPTDMMNQGPMNPNMYPPGPGPDNFGPVPDAFGPGPDYPMFGNQNPAPNMYPPNNFNNHRQGNRGYHRGSGNSGNWVRMSGPGNWKRGGGHRGRLCKNFQNRGFCRNGDNCQFVHQ</sequence>
<dbReference type="PROSITE" id="PS50103">
    <property type="entry name" value="ZF_C3H1"/>
    <property type="match status" value="1"/>
</dbReference>
<feature type="region of interest" description="Disordered" evidence="5">
    <location>
        <begin position="102"/>
        <end position="164"/>
    </location>
</feature>
<evidence type="ECO:0000313" key="8">
    <source>
        <dbReference type="Proteomes" id="UP001162164"/>
    </source>
</evidence>
<feature type="domain" description="C3H1-type" evidence="6">
    <location>
        <begin position="474"/>
        <end position="495"/>
    </location>
</feature>
<dbReference type="PANTHER" id="PTHR46557:SF1">
    <property type="entry name" value="SERINE_THREONINE-PROTEIN PHOSPHATASE 1 REGULATORY SUBUNIT 10"/>
    <property type="match status" value="1"/>
</dbReference>
<reference evidence="7" key="1">
    <citation type="journal article" date="2023" name="Insect Mol. Biol.">
        <title>Genome sequencing provides insights into the evolution of gene families encoding plant cell wall-degrading enzymes in longhorned beetles.</title>
        <authorList>
            <person name="Shin N.R."/>
            <person name="Okamura Y."/>
            <person name="Kirsch R."/>
            <person name="Pauchet Y."/>
        </authorList>
    </citation>
    <scope>NUCLEOTIDE SEQUENCE</scope>
    <source>
        <strain evidence="7">MMC_N1</strain>
    </source>
</reference>